<evidence type="ECO:0000259" key="8">
    <source>
        <dbReference type="PROSITE" id="PS50928"/>
    </source>
</evidence>
<feature type="domain" description="ABC transmembrane type-1" evidence="8">
    <location>
        <begin position="72"/>
        <end position="252"/>
    </location>
</feature>
<accession>A0A6B0GPC6</accession>
<dbReference type="RefSeq" id="WP_158204199.1">
    <property type="nucleotide sequence ID" value="NZ_WSZK01000015.1"/>
</dbReference>
<evidence type="ECO:0000256" key="3">
    <source>
        <dbReference type="ARBA" id="ARBA00022475"/>
    </source>
</evidence>
<dbReference type="Gene3D" id="1.10.3720.10">
    <property type="entry name" value="MetI-like"/>
    <property type="match status" value="1"/>
</dbReference>
<dbReference type="Proteomes" id="UP000451471">
    <property type="component" value="Unassembled WGS sequence"/>
</dbReference>
<evidence type="ECO:0000256" key="4">
    <source>
        <dbReference type="ARBA" id="ARBA00022692"/>
    </source>
</evidence>
<sequence length="265" mass="28783">MSEVDRGFGVDLGLSRTNKVRLVQALVVLGVVGFVEFAPRLGLVSPTTLIPLSEMVDELAGLLGSGDLTPHLIQTFVAVFGAFALALVVGIGAGVVLWKVESLKQVLDPYLLIYYAVPFFAFYPLLVSLIGLGIAPILLIAFGFSVVIIVTNTASGLGEIPESYVLAGRDMNLSTWQMLRHVYFPASVPYVFTGLKLGFVYALIGTIASEFILADSGLGWLIAYNYNNFDVRGMYAAMLFVVVLALVMNGVLSYVENRLYRRVRT</sequence>
<dbReference type="GO" id="GO:0055085">
    <property type="term" value="P:transmembrane transport"/>
    <property type="evidence" value="ECO:0007669"/>
    <property type="project" value="InterPro"/>
</dbReference>
<dbReference type="CDD" id="cd06261">
    <property type="entry name" value="TM_PBP2"/>
    <property type="match status" value="1"/>
</dbReference>
<keyword evidence="10" id="KW-1185">Reference proteome</keyword>
<dbReference type="SUPFAM" id="SSF161098">
    <property type="entry name" value="MetI-like"/>
    <property type="match status" value="1"/>
</dbReference>
<keyword evidence="3" id="KW-1003">Cell membrane</keyword>
<feature type="transmembrane region" description="Helical" evidence="7">
    <location>
        <begin position="110"/>
        <end position="131"/>
    </location>
</feature>
<keyword evidence="4 7" id="KW-0812">Transmembrane</keyword>
<evidence type="ECO:0000313" key="9">
    <source>
        <dbReference type="EMBL" id="MWG34523.1"/>
    </source>
</evidence>
<dbReference type="InterPro" id="IPR035906">
    <property type="entry name" value="MetI-like_sf"/>
</dbReference>
<organism evidence="9 10">
    <name type="scientific">Halomarina oriensis</name>
    <dbReference type="NCBI Taxonomy" id="671145"/>
    <lineage>
        <taxon>Archaea</taxon>
        <taxon>Methanobacteriati</taxon>
        <taxon>Methanobacteriota</taxon>
        <taxon>Stenosarchaea group</taxon>
        <taxon>Halobacteria</taxon>
        <taxon>Halobacteriales</taxon>
        <taxon>Natronomonadaceae</taxon>
        <taxon>Halomarina</taxon>
    </lineage>
</organism>
<evidence type="ECO:0000313" key="10">
    <source>
        <dbReference type="Proteomes" id="UP000451471"/>
    </source>
</evidence>
<protein>
    <submittedName>
        <fullName evidence="9">ABC transporter permease subunit</fullName>
    </submittedName>
</protein>
<reference evidence="9 10" key="1">
    <citation type="submission" date="2019-12" db="EMBL/GenBank/DDBJ databases">
        <title>Halocatena pleomorpha gen. nov. sp. nov., an extremely halophilic archaeon of family Halobacteriaceae isolated from saltpan soil.</title>
        <authorList>
            <person name="Pal Y."/>
            <person name="Verma A."/>
            <person name="Krishnamurthi S."/>
            <person name="Kumar P."/>
        </authorList>
    </citation>
    <scope>NUCLEOTIDE SEQUENCE [LARGE SCALE GENOMIC DNA]</scope>
    <source>
        <strain evidence="9 10">JCM 16495</strain>
    </source>
</reference>
<feature type="transmembrane region" description="Helical" evidence="7">
    <location>
        <begin position="181"/>
        <end position="214"/>
    </location>
</feature>
<dbReference type="PANTHER" id="PTHR30151">
    <property type="entry name" value="ALKANE SULFONATE ABC TRANSPORTER-RELATED, MEMBRANE SUBUNIT"/>
    <property type="match status" value="1"/>
</dbReference>
<evidence type="ECO:0000256" key="1">
    <source>
        <dbReference type="ARBA" id="ARBA00004651"/>
    </source>
</evidence>
<gene>
    <name evidence="9" type="ORF">GQS65_08475</name>
</gene>
<dbReference type="InterPro" id="IPR000515">
    <property type="entry name" value="MetI-like"/>
</dbReference>
<keyword evidence="6 7" id="KW-0472">Membrane</keyword>
<dbReference type="EMBL" id="WSZK01000015">
    <property type="protein sequence ID" value="MWG34523.1"/>
    <property type="molecule type" value="Genomic_DNA"/>
</dbReference>
<evidence type="ECO:0000256" key="5">
    <source>
        <dbReference type="ARBA" id="ARBA00022989"/>
    </source>
</evidence>
<feature type="transmembrane region" description="Helical" evidence="7">
    <location>
        <begin position="137"/>
        <end position="160"/>
    </location>
</feature>
<feature type="transmembrane region" description="Helical" evidence="7">
    <location>
        <begin position="234"/>
        <end position="255"/>
    </location>
</feature>
<dbReference type="Pfam" id="PF00528">
    <property type="entry name" value="BPD_transp_1"/>
    <property type="match status" value="1"/>
</dbReference>
<evidence type="ECO:0000256" key="2">
    <source>
        <dbReference type="ARBA" id="ARBA00022448"/>
    </source>
</evidence>
<dbReference type="OrthoDB" id="50379at2157"/>
<dbReference type="GO" id="GO:0005886">
    <property type="term" value="C:plasma membrane"/>
    <property type="evidence" value="ECO:0007669"/>
    <property type="project" value="UniProtKB-SubCell"/>
</dbReference>
<dbReference type="PROSITE" id="PS50928">
    <property type="entry name" value="ABC_TM1"/>
    <property type="match status" value="1"/>
</dbReference>
<comment type="subcellular location">
    <subcellularLocation>
        <location evidence="1 7">Cell membrane</location>
        <topology evidence="1 7">Multi-pass membrane protein</topology>
    </subcellularLocation>
</comment>
<comment type="caution">
    <text evidence="9">The sequence shown here is derived from an EMBL/GenBank/DDBJ whole genome shotgun (WGS) entry which is preliminary data.</text>
</comment>
<keyword evidence="5 7" id="KW-1133">Transmembrane helix</keyword>
<evidence type="ECO:0000256" key="6">
    <source>
        <dbReference type="ARBA" id="ARBA00023136"/>
    </source>
</evidence>
<feature type="transmembrane region" description="Helical" evidence="7">
    <location>
        <begin position="72"/>
        <end position="98"/>
    </location>
</feature>
<name>A0A6B0GPC6_9EURY</name>
<feature type="transmembrane region" description="Helical" evidence="7">
    <location>
        <begin position="20"/>
        <end position="38"/>
    </location>
</feature>
<evidence type="ECO:0000256" key="7">
    <source>
        <dbReference type="RuleBase" id="RU363032"/>
    </source>
</evidence>
<comment type="similarity">
    <text evidence="7">Belongs to the binding-protein-dependent transport system permease family.</text>
</comment>
<keyword evidence="2 7" id="KW-0813">Transport</keyword>
<dbReference type="AlphaFoldDB" id="A0A6B0GPC6"/>
<proteinExistence type="inferred from homology"/>
<dbReference type="PANTHER" id="PTHR30151:SF0">
    <property type="entry name" value="ABC TRANSPORTER PERMEASE PROTEIN MJ0413-RELATED"/>
    <property type="match status" value="1"/>
</dbReference>